<reference evidence="2 3" key="1">
    <citation type="journal article" date="2015" name="Nature">
        <title>rRNA introns, odd ribosomes, and small enigmatic genomes across a large radiation of phyla.</title>
        <authorList>
            <person name="Brown C.T."/>
            <person name="Hug L.A."/>
            <person name="Thomas B.C."/>
            <person name="Sharon I."/>
            <person name="Castelle C.J."/>
            <person name="Singh A."/>
            <person name="Wilkins M.J."/>
            <person name="Williams K.H."/>
            <person name="Banfield J.F."/>
        </authorList>
    </citation>
    <scope>NUCLEOTIDE SEQUENCE [LARGE SCALE GENOMIC DNA]</scope>
</reference>
<dbReference type="AlphaFoldDB" id="A0A0G1B9W9"/>
<evidence type="ECO:0000256" key="1">
    <source>
        <dbReference type="SAM" id="Phobius"/>
    </source>
</evidence>
<comment type="caution">
    <text evidence="2">The sequence shown here is derived from an EMBL/GenBank/DDBJ whole genome shotgun (WGS) entry which is preliminary data.</text>
</comment>
<organism evidence="2 3">
    <name type="scientific">Candidatus Collierbacteria bacterium GW2011_GWA2_42_17</name>
    <dbReference type="NCBI Taxonomy" id="1618378"/>
    <lineage>
        <taxon>Bacteria</taxon>
        <taxon>Candidatus Collieribacteriota</taxon>
    </lineage>
</organism>
<keyword evidence="1" id="KW-1133">Transmembrane helix</keyword>
<dbReference type="EMBL" id="LCDA01000002">
    <property type="protein sequence ID" value="KKS43106.1"/>
    <property type="molecule type" value="Genomic_DNA"/>
</dbReference>
<keyword evidence="1" id="KW-0812">Transmembrane</keyword>
<dbReference type="Proteomes" id="UP000033854">
    <property type="component" value="Unassembled WGS sequence"/>
</dbReference>
<proteinExistence type="predicted"/>
<protein>
    <recommendedName>
        <fullName evidence="4">Fimbrial assembly family protein</fullName>
    </recommendedName>
</protein>
<name>A0A0G1B9W9_9BACT</name>
<keyword evidence="1" id="KW-0472">Membrane</keyword>
<accession>A0A0G1B9W9</accession>
<sequence length="184" mass="20713">MIKVNLISKKRKAYTGRNWTKIVTFSLFGLFSAYFVGATMYVVISTIILNNKLKNVEGESASISSAMLSNNERLSRFVLTKLIVTEFERINKNKFRYKDYLDQIALLLPPNATLAGIDFKQAGWISLTVTADDIFAQQALEKVLLNTDMWKESKFFSGAFIEEVAKDKSGAYNTSLQLELKGNG</sequence>
<evidence type="ECO:0008006" key="4">
    <source>
        <dbReference type="Google" id="ProtNLM"/>
    </source>
</evidence>
<feature type="transmembrane region" description="Helical" evidence="1">
    <location>
        <begin position="21"/>
        <end position="44"/>
    </location>
</feature>
<evidence type="ECO:0000313" key="2">
    <source>
        <dbReference type="EMBL" id="KKS43106.1"/>
    </source>
</evidence>
<gene>
    <name evidence="2" type="ORF">UV06_C0002G0008</name>
</gene>
<evidence type="ECO:0000313" key="3">
    <source>
        <dbReference type="Proteomes" id="UP000033854"/>
    </source>
</evidence>